<dbReference type="Gene3D" id="3.40.1210.10">
    <property type="entry name" value="Survival protein SurE-like phosphatase/nucleotidase"/>
    <property type="match status" value="1"/>
</dbReference>
<feature type="signal peptide" evidence="4">
    <location>
        <begin position="1"/>
        <end position="18"/>
    </location>
</feature>
<keyword evidence="4" id="KW-0732">Signal</keyword>
<gene>
    <name evidence="6" type="ORF">MYCIT1_LOCUS26905</name>
</gene>
<dbReference type="InterPro" id="IPR036523">
    <property type="entry name" value="SurE-like_sf"/>
</dbReference>
<sequence>MISFNAIYLASFVVLASAQNIYSRMTTSRMGRGSGSRTERCPQRRRLQRRHYAIRSPGILPLTCSPGRLVCPAINKSGTGSSTTTPTKLTQPCEFNTCPTGSPAEGFNATNSRLNWVNGFPVDSAKFGIQTLGPKFFGGAKPVFVVSGPNVGTRFWSLAQCECQSRIPSNHHSSTSGAATEAAKEGIPAAAFSAATGDQISFTTLTTSPNSTDSRAAIVYSQLTTKVLSPLFCGGSPHPARRNRPERQLPDVLRLVPDCLGVQVRAYAH</sequence>
<protein>
    <recommendedName>
        <fullName evidence="5">Survival protein SurE-like phosphatase/nucleotidase domain-containing protein</fullName>
    </recommendedName>
</protein>
<comment type="caution">
    <text evidence="6">The sequence shown here is derived from an EMBL/GenBank/DDBJ whole genome shotgun (WGS) entry which is preliminary data.</text>
</comment>
<feature type="chain" id="PRO_5042278286" description="Survival protein SurE-like phosphatase/nucleotidase domain-containing protein" evidence="4">
    <location>
        <begin position="19"/>
        <end position="269"/>
    </location>
</feature>
<dbReference type="InterPro" id="IPR030048">
    <property type="entry name" value="SurE"/>
</dbReference>
<evidence type="ECO:0000256" key="4">
    <source>
        <dbReference type="SAM" id="SignalP"/>
    </source>
</evidence>
<evidence type="ECO:0000313" key="7">
    <source>
        <dbReference type="Proteomes" id="UP001295794"/>
    </source>
</evidence>
<evidence type="ECO:0000313" key="6">
    <source>
        <dbReference type="EMBL" id="CAK5277791.1"/>
    </source>
</evidence>
<name>A0AAD2HKS5_9AGAR</name>
<accession>A0AAD2HKS5</accession>
<dbReference type="SUPFAM" id="SSF64167">
    <property type="entry name" value="SurE-like"/>
    <property type="match status" value="1"/>
</dbReference>
<feature type="domain" description="Survival protein SurE-like phosphatase/nucleotidase" evidence="5">
    <location>
        <begin position="69"/>
        <end position="203"/>
    </location>
</feature>
<dbReference type="Proteomes" id="UP001295794">
    <property type="component" value="Unassembled WGS sequence"/>
</dbReference>
<evidence type="ECO:0000256" key="2">
    <source>
        <dbReference type="ARBA" id="ARBA00022723"/>
    </source>
</evidence>
<dbReference type="EMBL" id="CAVNYO010000419">
    <property type="protein sequence ID" value="CAK5277791.1"/>
    <property type="molecule type" value="Genomic_DNA"/>
</dbReference>
<dbReference type="GO" id="GO:0046872">
    <property type="term" value="F:metal ion binding"/>
    <property type="evidence" value="ECO:0007669"/>
    <property type="project" value="UniProtKB-KW"/>
</dbReference>
<evidence type="ECO:0000256" key="1">
    <source>
        <dbReference type="ARBA" id="ARBA00011062"/>
    </source>
</evidence>
<proteinExistence type="inferred from homology"/>
<keyword evidence="7" id="KW-1185">Reference proteome</keyword>
<reference evidence="6" key="1">
    <citation type="submission" date="2023-11" db="EMBL/GenBank/DDBJ databases">
        <authorList>
            <person name="De Vega J J."/>
            <person name="De Vega J J."/>
        </authorList>
    </citation>
    <scope>NUCLEOTIDE SEQUENCE</scope>
</reference>
<dbReference type="PANTHER" id="PTHR30457:SF0">
    <property type="entry name" value="PHOSPHATASE, PUTATIVE (AFU_ORTHOLOGUE AFUA_4G01070)-RELATED"/>
    <property type="match status" value="1"/>
</dbReference>
<evidence type="ECO:0000259" key="5">
    <source>
        <dbReference type="Pfam" id="PF01975"/>
    </source>
</evidence>
<dbReference type="PANTHER" id="PTHR30457">
    <property type="entry name" value="5'-NUCLEOTIDASE SURE"/>
    <property type="match status" value="1"/>
</dbReference>
<dbReference type="InterPro" id="IPR002828">
    <property type="entry name" value="SurE-like_Pase/nucleotidase"/>
</dbReference>
<dbReference type="GO" id="GO:0008252">
    <property type="term" value="F:nucleotidase activity"/>
    <property type="evidence" value="ECO:0007669"/>
    <property type="project" value="InterPro"/>
</dbReference>
<organism evidence="6 7">
    <name type="scientific">Mycena citricolor</name>
    <dbReference type="NCBI Taxonomy" id="2018698"/>
    <lineage>
        <taxon>Eukaryota</taxon>
        <taxon>Fungi</taxon>
        <taxon>Dikarya</taxon>
        <taxon>Basidiomycota</taxon>
        <taxon>Agaricomycotina</taxon>
        <taxon>Agaricomycetes</taxon>
        <taxon>Agaricomycetidae</taxon>
        <taxon>Agaricales</taxon>
        <taxon>Marasmiineae</taxon>
        <taxon>Mycenaceae</taxon>
        <taxon>Mycena</taxon>
    </lineage>
</organism>
<dbReference type="AlphaFoldDB" id="A0AAD2HKS5"/>
<evidence type="ECO:0000256" key="3">
    <source>
        <dbReference type="ARBA" id="ARBA00022801"/>
    </source>
</evidence>
<comment type="similarity">
    <text evidence="1">Belongs to the SurE nucleotidase family.</text>
</comment>
<dbReference type="Pfam" id="PF01975">
    <property type="entry name" value="SurE"/>
    <property type="match status" value="1"/>
</dbReference>
<keyword evidence="3" id="KW-0378">Hydrolase</keyword>
<keyword evidence="2" id="KW-0479">Metal-binding</keyword>